<dbReference type="InterPro" id="IPR001478">
    <property type="entry name" value="PDZ"/>
</dbReference>
<evidence type="ECO:0000313" key="7">
    <source>
        <dbReference type="Proteomes" id="UP000280501"/>
    </source>
</evidence>
<dbReference type="GO" id="GO:0006508">
    <property type="term" value="P:proteolysis"/>
    <property type="evidence" value="ECO:0007669"/>
    <property type="project" value="UniProtKB-KW"/>
</dbReference>
<dbReference type="InterPro" id="IPR036034">
    <property type="entry name" value="PDZ_sf"/>
</dbReference>
<dbReference type="RefSeq" id="WP_246012554.1">
    <property type="nucleotide sequence ID" value="NZ_RKQZ01000001.1"/>
</dbReference>
<dbReference type="InterPro" id="IPR009003">
    <property type="entry name" value="Peptidase_S1_PA"/>
</dbReference>
<dbReference type="CDD" id="cd06779">
    <property type="entry name" value="cpPDZ_Deg_HtrA-like"/>
    <property type="match status" value="1"/>
</dbReference>
<dbReference type="GO" id="GO:0004252">
    <property type="term" value="F:serine-type endopeptidase activity"/>
    <property type="evidence" value="ECO:0007669"/>
    <property type="project" value="InterPro"/>
</dbReference>
<keyword evidence="2" id="KW-0378">Hydrolase</keyword>
<dbReference type="Pfam" id="PF13180">
    <property type="entry name" value="PDZ_2"/>
    <property type="match status" value="1"/>
</dbReference>
<dbReference type="InterPro" id="IPR051201">
    <property type="entry name" value="Chloro_Bact_Ser_Proteases"/>
</dbReference>
<accession>A0A3N4YQU1</accession>
<evidence type="ECO:0000256" key="2">
    <source>
        <dbReference type="ARBA" id="ARBA00022801"/>
    </source>
</evidence>
<dbReference type="AlphaFoldDB" id="A0A3N4YQU1"/>
<dbReference type="PROSITE" id="PS50106">
    <property type="entry name" value="PDZ"/>
    <property type="match status" value="1"/>
</dbReference>
<proteinExistence type="predicted"/>
<dbReference type="EMBL" id="RKQZ01000001">
    <property type="protein sequence ID" value="RPF22973.1"/>
    <property type="molecule type" value="Genomic_DNA"/>
</dbReference>
<dbReference type="Proteomes" id="UP000280501">
    <property type="component" value="Unassembled WGS sequence"/>
</dbReference>
<name>A0A3N4YQU1_9MICO</name>
<evidence type="ECO:0000259" key="5">
    <source>
        <dbReference type="PROSITE" id="PS50106"/>
    </source>
</evidence>
<feature type="compositionally biased region" description="Low complexity" evidence="3">
    <location>
        <begin position="78"/>
        <end position="90"/>
    </location>
</feature>
<feature type="region of interest" description="Disordered" evidence="3">
    <location>
        <begin position="1"/>
        <end position="153"/>
    </location>
</feature>
<dbReference type="Gene3D" id="2.40.10.120">
    <property type="match status" value="1"/>
</dbReference>
<comment type="caution">
    <text evidence="6">The sequence shown here is derived from an EMBL/GenBank/DDBJ whole genome shotgun (WGS) entry which is preliminary data.</text>
</comment>
<feature type="transmembrane region" description="Helical" evidence="4">
    <location>
        <begin position="158"/>
        <end position="183"/>
    </location>
</feature>
<keyword evidence="4" id="KW-0812">Transmembrane</keyword>
<dbReference type="SMART" id="SM00228">
    <property type="entry name" value="PDZ"/>
    <property type="match status" value="1"/>
</dbReference>
<dbReference type="SUPFAM" id="SSF50494">
    <property type="entry name" value="Trypsin-like serine proteases"/>
    <property type="match status" value="1"/>
</dbReference>
<evidence type="ECO:0000256" key="1">
    <source>
        <dbReference type="ARBA" id="ARBA00022670"/>
    </source>
</evidence>
<evidence type="ECO:0000256" key="4">
    <source>
        <dbReference type="SAM" id="Phobius"/>
    </source>
</evidence>
<evidence type="ECO:0000256" key="3">
    <source>
        <dbReference type="SAM" id="MobiDB-lite"/>
    </source>
</evidence>
<feature type="domain" description="PDZ" evidence="5">
    <location>
        <begin position="411"/>
        <end position="503"/>
    </location>
</feature>
<dbReference type="PANTHER" id="PTHR43343:SF3">
    <property type="entry name" value="PROTEASE DO-LIKE 8, CHLOROPLASTIC"/>
    <property type="match status" value="1"/>
</dbReference>
<gene>
    <name evidence="6" type="ORF">EDD34_3652</name>
</gene>
<keyword evidence="4" id="KW-0472">Membrane</keyword>
<reference evidence="6 7" key="1">
    <citation type="submission" date="2018-11" db="EMBL/GenBank/DDBJ databases">
        <title>Sequencing the genomes of 1000 actinobacteria strains.</title>
        <authorList>
            <person name="Klenk H.-P."/>
        </authorList>
    </citation>
    <scope>NUCLEOTIDE SEQUENCE [LARGE SCALE GENOMIC DNA]</scope>
    <source>
        <strain evidence="6 7">DSM 15700</strain>
    </source>
</reference>
<dbReference type="Gene3D" id="2.30.42.10">
    <property type="match status" value="1"/>
</dbReference>
<feature type="compositionally biased region" description="Low complexity" evidence="3">
    <location>
        <begin position="142"/>
        <end position="151"/>
    </location>
</feature>
<feature type="region of interest" description="Disordered" evidence="3">
    <location>
        <begin position="517"/>
        <end position="565"/>
    </location>
</feature>
<keyword evidence="7" id="KW-1185">Reference proteome</keyword>
<feature type="compositionally biased region" description="Polar residues" evidence="3">
    <location>
        <begin position="1"/>
        <end position="12"/>
    </location>
</feature>
<dbReference type="PRINTS" id="PR00834">
    <property type="entry name" value="PROTEASES2C"/>
</dbReference>
<feature type="compositionally biased region" description="Low complexity" evidence="3">
    <location>
        <begin position="22"/>
        <end position="69"/>
    </location>
</feature>
<keyword evidence="1 6" id="KW-0645">Protease</keyword>
<keyword evidence="4" id="KW-1133">Transmembrane helix</keyword>
<dbReference type="Pfam" id="PF13365">
    <property type="entry name" value="Trypsin_2"/>
    <property type="match status" value="1"/>
</dbReference>
<evidence type="ECO:0000313" key="6">
    <source>
        <dbReference type="EMBL" id="RPF22973.1"/>
    </source>
</evidence>
<feature type="compositionally biased region" description="Gly residues" evidence="3">
    <location>
        <begin position="529"/>
        <end position="544"/>
    </location>
</feature>
<dbReference type="InterPro" id="IPR001940">
    <property type="entry name" value="Peptidase_S1C"/>
</dbReference>
<sequence length="565" mass="56209">MNTEQNPSTPQGQEPEAADAVAPQQPRTPAASTPAAAARAAQVPAAGAEPAQAPEAQWPEAQAPEAQWPEAERTQQLPAQGPAAGREAAAVPPPAGGPATGRAFETGSWAAQGHAPADAGRQESRPAGHGPLSDTTTAFGNPYAAPATATTRRPDRRWVPVVSAAAVAALLASAGTAGAIALLDDDTQAVSLADVGRSDQQAVPVSSNGDAPDWQAVTSAVSDSVVSIQVATQQGEGEGSGVVIDADGHILTNNHVVSGAQQVQVTLADGRLFEAEVVGTDPATDLAVVRLTDAPEDLTAATLGDSDAVAVGDAVMAVGNPLGLANTATTGIVSALDRPVSASSQGGGDVVVTNAVQTDAAVNPGNSGGPLFNASGEVIGINSSILTLSSSTQQSGSIGLGFAIPSNLASSVSDQLIDDGSAEHAFLGVSLSDGTATADGVTRLGARVEEVVAGSPAEEAGLEAGDVVVAIGEDPVDGRESLTAFVREHAAGEEVTLTVVRDGDTRQVTTGLAVRDDQGLAEQDQNVPGQGGMPGQGDSDGSGSGSSDQTDPGNIPDWLRDLFGN</sequence>
<dbReference type="SUPFAM" id="SSF50156">
    <property type="entry name" value="PDZ domain-like"/>
    <property type="match status" value="1"/>
</dbReference>
<dbReference type="PANTHER" id="PTHR43343">
    <property type="entry name" value="PEPTIDASE S12"/>
    <property type="match status" value="1"/>
</dbReference>
<protein>
    <submittedName>
        <fullName evidence="6">Putative serine protease PepD</fullName>
    </submittedName>
</protein>
<organism evidence="6 7">
    <name type="scientific">Myceligenerans xiligouense</name>
    <dbReference type="NCBI Taxonomy" id="253184"/>
    <lineage>
        <taxon>Bacteria</taxon>
        <taxon>Bacillati</taxon>
        <taxon>Actinomycetota</taxon>
        <taxon>Actinomycetes</taxon>
        <taxon>Micrococcales</taxon>
        <taxon>Promicromonosporaceae</taxon>
        <taxon>Myceligenerans</taxon>
    </lineage>
</organism>